<gene>
    <name evidence="4" type="ORF">KIH39_24540</name>
</gene>
<proteinExistence type="inferred from homology"/>
<dbReference type="Proteomes" id="UP000676194">
    <property type="component" value="Chromosome"/>
</dbReference>
<dbReference type="Pfam" id="PF04966">
    <property type="entry name" value="OprB"/>
    <property type="match status" value="1"/>
</dbReference>
<protein>
    <submittedName>
        <fullName evidence="4">Carbohydrate porin</fullName>
    </submittedName>
</protein>
<feature type="compositionally biased region" description="Basic and acidic residues" evidence="3">
    <location>
        <begin position="33"/>
        <end position="84"/>
    </location>
</feature>
<organism evidence="4 5">
    <name type="scientific">Telmatocola sphagniphila</name>
    <dbReference type="NCBI Taxonomy" id="1123043"/>
    <lineage>
        <taxon>Bacteria</taxon>
        <taxon>Pseudomonadati</taxon>
        <taxon>Planctomycetota</taxon>
        <taxon>Planctomycetia</taxon>
        <taxon>Gemmatales</taxon>
        <taxon>Gemmataceae</taxon>
    </lineage>
</organism>
<dbReference type="GO" id="GO:0016020">
    <property type="term" value="C:membrane"/>
    <property type="evidence" value="ECO:0007669"/>
    <property type="project" value="InterPro"/>
</dbReference>
<dbReference type="InterPro" id="IPR007049">
    <property type="entry name" value="Carb-sel_porin_OprB"/>
</dbReference>
<evidence type="ECO:0000256" key="1">
    <source>
        <dbReference type="ARBA" id="ARBA00008769"/>
    </source>
</evidence>
<evidence type="ECO:0000256" key="3">
    <source>
        <dbReference type="SAM" id="MobiDB-lite"/>
    </source>
</evidence>
<dbReference type="GO" id="GO:0008643">
    <property type="term" value="P:carbohydrate transport"/>
    <property type="evidence" value="ECO:0007669"/>
    <property type="project" value="InterPro"/>
</dbReference>
<feature type="region of interest" description="Disordered" evidence="3">
    <location>
        <begin position="25"/>
        <end position="84"/>
    </location>
</feature>
<keyword evidence="5" id="KW-1185">Reference proteome</keyword>
<evidence type="ECO:0000313" key="4">
    <source>
        <dbReference type="EMBL" id="QVL31966.1"/>
    </source>
</evidence>
<dbReference type="GO" id="GO:0015288">
    <property type="term" value="F:porin activity"/>
    <property type="evidence" value="ECO:0007669"/>
    <property type="project" value="InterPro"/>
</dbReference>
<evidence type="ECO:0000256" key="2">
    <source>
        <dbReference type="RuleBase" id="RU363072"/>
    </source>
</evidence>
<sequence length="526" mass="58741">MSRLLPKFVLIVLLSLSLGFSSFALATDPPSQDGKDNSKDDPKAKSSSAEAKKDKEDKDKDEKDKDKKDEKDKKDDDSDKKEKEKKLKLLPEGWNFHAQTTIIPSFDAGFPARYSGPNSLSPNAQRQGTVTSDIFLGIPLWEGASFHTDLLMWQGFGLSNSYGLEAFPNADAYKAGTSDPRFMFSHFFLRQDFGLGGEQEDVPDGPLTLPGKRDISRFTVTAGRLSVSELFDYNTYNHDPHSQFMSWSSTMLSWDFPADTIGYTTGIALELNQPDWALRYGWFQLPGNPNGFTSDDRIFAYPVSSGEKTSDGEFWKQWGMITEFEQRWKIDDHPGAIRYQAWLDQGRFASFKTATALLLASPPSLDTPQGAEATVPQSAFGYHFKYGFGINWEQEVAKNVGIFGRLGWQDGQTAAAAYNDTNWNAQLGISLKGAAWCRPGDTFGFVGNLAGASSAQQAFLRAGGTGILNGDGFLSYSPEKSLETYYDIAIEKNLHLAFDYQFFMDPAFNRDRGPVNVFQIRLHWEY</sequence>
<evidence type="ECO:0000313" key="5">
    <source>
        <dbReference type="Proteomes" id="UP000676194"/>
    </source>
</evidence>
<dbReference type="RefSeq" id="WP_213496478.1">
    <property type="nucleotide sequence ID" value="NZ_CP074694.1"/>
</dbReference>
<accession>A0A8E6B563</accession>
<dbReference type="EMBL" id="CP074694">
    <property type="protein sequence ID" value="QVL31966.1"/>
    <property type="molecule type" value="Genomic_DNA"/>
</dbReference>
<dbReference type="AlphaFoldDB" id="A0A8E6B563"/>
<name>A0A8E6B563_9BACT</name>
<feature type="chain" id="PRO_5034277381" evidence="2">
    <location>
        <begin position="27"/>
        <end position="526"/>
    </location>
</feature>
<dbReference type="Gene3D" id="2.40.160.180">
    <property type="entry name" value="Carbohydrate-selective porin OprB"/>
    <property type="match status" value="1"/>
</dbReference>
<keyword evidence="2" id="KW-0732">Signal</keyword>
<comment type="similarity">
    <text evidence="1 2">Belongs to the OprB family.</text>
</comment>
<dbReference type="InterPro" id="IPR038673">
    <property type="entry name" value="OprB_sf"/>
</dbReference>
<dbReference type="KEGG" id="tsph:KIH39_24540"/>
<reference evidence="4" key="1">
    <citation type="submission" date="2021-05" db="EMBL/GenBank/DDBJ databases">
        <title>Complete genome sequence of the cellulolytic planctomycete Telmatocola sphagniphila SP2T and characterization of the first cellulase from planctomycetes.</title>
        <authorList>
            <person name="Rakitin A.L."/>
            <person name="Beletsky A.V."/>
            <person name="Naumoff D.G."/>
            <person name="Kulichevskaya I.S."/>
            <person name="Mardanov A.V."/>
            <person name="Ravin N.V."/>
            <person name="Dedysh S.N."/>
        </authorList>
    </citation>
    <scope>NUCLEOTIDE SEQUENCE</scope>
    <source>
        <strain evidence="4">SP2T</strain>
    </source>
</reference>
<feature type="signal peptide" evidence="2">
    <location>
        <begin position="1"/>
        <end position="26"/>
    </location>
</feature>